<reference evidence="2 3" key="1">
    <citation type="submission" date="2019-04" db="EMBL/GenBank/DDBJ databases">
        <authorList>
            <person name="Schori C."/>
            <person name="Ahrens C."/>
        </authorList>
    </citation>
    <scope>NUCLEOTIDE SEQUENCE [LARGE SCALE GENOMIC DNA]</scope>
    <source>
        <strain evidence="2 3">DSM 2950</strain>
    </source>
</reference>
<proteinExistence type="predicted"/>
<protein>
    <recommendedName>
        <fullName evidence="1">Plasmid pRiA4b Orf3-like domain-containing protein</fullName>
    </recommendedName>
</protein>
<evidence type="ECO:0000259" key="1">
    <source>
        <dbReference type="Pfam" id="PF07929"/>
    </source>
</evidence>
<dbReference type="InterPro" id="IPR024047">
    <property type="entry name" value="MM3350-like_sf"/>
</dbReference>
<dbReference type="PANTHER" id="PTHR41878">
    <property type="entry name" value="LEXA REPRESSOR-RELATED"/>
    <property type="match status" value="1"/>
</dbReference>
<dbReference type="InterPro" id="IPR012912">
    <property type="entry name" value="Plasmid_pRiA4b_Orf3-like"/>
</dbReference>
<evidence type="ECO:0000313" key="2">
    <source>
        <dbReference type="EMBL" id="QMW80808.1"/>
    </source>
</evidence>
<dbReference type="SUPFAM" id="SSF159941">
    <property type="entry name" value="MM3350-like"/>
    <property type="match status" value="1"/>
</dbReference>
<dbReference type="Gene3D" id="3.10.290.30">
    <property type="entry name" value="MM3350-like"/>
    <property type="match status" value="1"/>
</dbReference>
<name>A0A7G5N1R5_9FIRM</name>
<sequence>MEIRMNIKKSKKDCKLSIQEVQTAAERLAQDYTEFINYMSSNVIKLAMRTTRLGKKDCFEINSLLHCAPEIWQDSGRTQEYYVEIDYFYYFSIRYGIIRPLKKGSSLSAEVTGKKEQFLKLSSTQRYVVMLTYMFTEYLWDEGNNWGINNLFRALTDDKCNPVDSSEFIDIRKYNILYLTLPRLFGAFGLLEIKWAEVLGKNDKNGIEQIRMTKLGTEIFRFIHFGELAFLRKEEIEEYLSRMFAELDCDMEDIKTFMQPEIISGNVTYILKVEFGRCMRKIRISGKATLEELHEAIQRMVDFDNDHMYCFTIGLGRVKRSYYHPYCEGEEYLADEVLLQEVLSYEKMKFEYLFDFGDCWKFDITVEKILPKYTENAEVIEQKGSSPKQY</sequence>
<dbReference type="PANTHER" id="PTHR41878:SF1">
    <property type="entry name" value="TNPR PROTEIN"/>
    <property type="match status" value="1"/>
</dbReference>
<dbReference type="Proteomes" id="UP000515789">
    <property type="component" value="Chromosome"/>
</dbReference>
<evidence type="ECO:0000313" key="3">
    <source>
        <dbReference type="Proteomes" id="UP000515789"/>
    </source>
</evidence>
<accession>A0A7G5N1R5</accession>
<organism evidence="2 3">
    <name type="scientific">Blautia producta</name>
    <dbReference type="NCBI Taxonomy" id="33035"/>
    <lineage>
        <taxon>Bacteria</taxon>
        <taxon>Bacillati</taxon>
        <taxon>Bacillota</taxon>
        <taxon>Clostridia</taxon>
        <taxon>Lachnospirales</taxon>
        <taxon>Lachnospiraceae</taxon>
        <taxon>Blautia</taxon>
    </lineage>
</organism>
<feature type="domain" description="Plasmid pRiA4b Orf3-like" evidence="1">
    <location>
        <begin position="278"/>
        <end position="387"/>
    </location>
</feature>
<dbReference type="EMBL" id="CP039126">
    <property type="protein sequence ID" value="QMW80808.1"/>
    <property type="molecule type" value="Genomic_DNA"/>
</dbReference>
<gene>
    <name evidence="2" type="ORF">E5259_26310</name>
</gene>
<dbReference type="AlphaFoldDB" id="A0A7G5N1R5"/>
<dbReference type="Pfam" id="PF07929">
    <property type="entry name" value="PRiA4_ORF3"/>
    <property type="match status" value="1"/>
</dbReference>